<name>A0A238XL70_9FLAO</name>
<gene>
    <name evidence="2" type="ORF">SAMN04488111_1897</name>
</gene>
<dbReference type="InterPro" id="IPR010499">
    <property type="entry name" value="AraC_E-bd"/>
</dbReference>
<evidence type="ECO:0000313" key="2">
    <source>
        <dbReference type="EMBL" id="SNR59318.1"/>
    </source>
</evidence>
<sequence length="160" mass="18852">MNLQPIIKTTKEKKLIGIRISMSLNKPKYIELWSSFMPRKKEIKNQIGTNIFDLQIYNSSHFKNFKPTNIFEKWAAIEVSTFESIPLHMKSFTLKAGNYAVFNYKGLNTDTTVFEYIYGEWIENSEYEIDDRPHFQVLGPKYKNNNPTSEEEIWVPIKNS</sequence>
<protein>
    <submittedName>
        <fullName evidence="2">AraC family transcriptional regulator</fullName>
    </submittedName>
</protein>
<accession>A0A238XL70</accession>
<dbReference type="InterPro" id="IPR029442">
    <property type="entry name" value="GyrI-like"/>
</dbReference>
<dbReference type="OrthoDB" id="8560232at2"/>
<dbReference type="RefSeq" id="WP_089378208.1">
    <property type="nucleotide sequence ID" value="NZ_FZNX01000003.1"/>
</dbReference>
<proteinExistence type="predicted"/>
<dbReference type="InterPro" id="IPR011256">
    <property type="entry name" value="Reg_factor_effector_dom_sf"/>
</dbReference>
<evidence type="ECO:0000259" key="1">
    <source>
        <dbReference type="SMART" id="SM00871"/>
    </source>
</evidence>
<reference evidence="3" key="1">
    <citation type="submission" date="2017-06" db="EMBL/GenBank/DDBJ databases">
        <authorList>
            <person name="Varghese N."/>
            <person name="Submissions S."/>
        </authorList>
    </citation>
    <scope>NUCLEOTIDE SEQUENCE [LARGE SCALE GENOMIC DNA]</scope>
    <source>
        <strain evidence="3">DSM 27993</strain>
    </source>
</reference>
<evidence type="ECO:0000313" key="3">
    <source>
        <dbReference type="Proteomes" id="UP000198412"/>
    </source>
</evidence>
<dbReference type="Gene3D" id="3.20.80.10">
    <property type="entry name" value="Regulatory factor, effector binding domain"/>
    <property type="match status" value="1"/>
</dbReference>
<dbReference type="AlphaFoldDB" id="A0A238XL70"/>
<dbReference type="Proteomes" id="UP000198412">
    <property type="component" value="Unassembled WGS sequence"/>
</dbReference>
<dbReference type="Pfam" id="PF06445">
    <property type="entry name" value="GyrI-like"/>
    <property type="match status" value="1"/>
</dbReference>
<dbReference type="EMBL" id="FZNX01000003">
    <property type="protein sequence ID" value="SNR59318.1"/>
    <property type="molecule type" value="Genomic_DNA"/>
</dbReference>
<feature type="domain" description="AraC effector-binding" evidence="1">
    <location>
        <begin position="3"/>
        <end position="158"/>
    </location>
</feature>
<dbReference type="SUPFAM" id="SSF55136">
    <property type="entry name" value="Probable bacterial effector-binding domain"/>
    <property type="match status" value="1"/>
</dbReference>
<dbReference type="SMART" id="SM00871">
    <property type="entry name" value="AraC_E_bind"/>
    <property type="match status" value="1"/>
</dbReference>
<keyword evidence="3" id="KW-1185">Reference proteome</keyword>
<organism evidence="2 3">
    <name type="scientific">Lutibacter flavus</name>
    <dbReference type="NCBI Taxonomy" id="691689"/>
    <lineage>
        <taxon>Bacteria</taxon>
        <taxon>Pseudomonadati</taxon>
        <taxon>Bacteroidota</taxon>
        <taxon>Flavobacteriia</taxon>
        <taxon>Flavobacteriales</taxon>
        <taxon>Flavobacteriaceae</taxon>
        <taxon>Lutibacter</taxon>
    </lineage>
</organism>